<keyword evidence="3" id="KW-1185">Reference proteome</keyword>
<accession>A0ABR2HAQ1</accession>
<keyword evidence="1" id="KW-0175">Coiled coil</keyword>
<evidence type="ECO:0008006" key="4">
    <source>
        <dbReference type="Google" id="ProtNLM"/>
    </source>
</evidence>
<comment type="caution">
    <text evidence="2">The sequence shown here is derived from an EMBL/GenBank/DDBJ whole genome shotgun (WGS) entry which is preliminary data.</text>
</comment>
<dbReference type="EMBL" id="JAPFFF010000036">
    <property type="protein sequence ID" value="KAK8843007.1"/>
    <property type="molecule type" value="Genomic_DNA"/>
</dbReference>
<organism evidence="2 3">
    <name type="scientific">Tritrichomonas musculus</name>
    <dbReference type="NCBI Taxonomy" id="1915356"/>
    <lineage>
        <taxon>Eukaryota</taxon>
        <taxon>Metamonada</taxon>
        <taxon>Parabasalia</taxon>
        <taxon>Tritrichomonadida</taxon>
        <taxon>Tritrichomonadidae</taxon>
        <taxon>Tritrichomonas</taxon>
    </lineage>
</organism>
<reference evidence="2 3" key="1">
    <citation type="submission" date="2024-04" db="EMBL/GenBank/DDBJ databases">
        <title>Tritrichomonas musculus Genome.</title>
        <authorList>
            <person name="Alves-Ferreira E."/>
            <person name="Grigg M."/>
            <person name="Lorenzi H."/>
            <person name="Galac M."/>
        </authorList>
    </citation>
    <scope>NUCLEOTIDE SEQUENCE [LARGE SCALE GENOMIC DNA]</scope>
    <source>
        <strain evidence="2 3">EAF2021</strain>
    </source>
</reference>
<dbReference type="Gene3D" id="3.40.50.300">
    <property type="entry name" value="P-loop containing nucleotide triphosphate hydrolases"/>
    <property type="match status" value="1"/>
</dbReference>
<proteinExistence type="predicted"/>
<name>A0ABR2HAQ1_9EUKA</name>
<dbReference type="Proteomes" id="UP001470230">
    <property type="component" value="Unassembled WGS sequence"/>
</dbReference>
<evidence type="ECO:0000313" key="3">
    <source>
        <dbReference type="Proteomes" id="UP001470230"/>
    </source>
</evidence>
<evidence type="ECO:0000256" key="1">
    <source>
        <dbReference type="SAM" id="Coils"/>
    </source>
</evidence>
<gene>
    <name evidence="2" type="ORF">M9Y10_025194</name>
</gene>
<protein>
    <recommendedName>
        <fullName evidence="4">G domain-containing protein</fullName>
    </recommendedName>
</protein>
<feature type="coiled-coil region" evidence="1">
    <location>
        <begin position="398"/>
        <end position="464"/>
    </location>
</feature>
<dbReference type="InterPro" id="IPR027417">
    <property type="entry name" value="P-loop_NTPase"/>
</dbReference>
<sequence>MYEDFDPNSIEDIEKSIKVVERRIKRTIHLFHGIPKVLLIGDTGVGKSSLKNYLNGKAPEIIQGKGKSILLQGEGIFSGKKSGTTIPSLSHDTNNNVIYCDCPGFKDTKGIRQEIINAFAIDYLLSYNEKDNKVKVLLTVLASDFEDGLRGGNILDTLNRLKKMFPNIEELKRAIGLIITKGDPELIGSDYIEQLSDGCSGELMQWCEYFRANPNQVFTFPKASRKDVGKQYEFEDFAKLKDFLSKNYVINPIHKVTVSEKAILELKVARGEHSEIVKEVITDLFLKINENYRNLDGSSNIKTWLEIMHHLLEQKIKKINDFIKVIQKFIPNCDQYDDFIVILEDFEAFDFFIDKICEVDGITSILQETIRNLTHSAIKELEKNFSMSKESEIRDQMILEKNELIKRYESNIQKSERKITKLTAQYAREHSANLKNQKENQMQIEKLTNDLRNSFNLINQLKEDLNNQTKFTEDQSKRIKELENRPPKIIFGKNECQIF</sequence>
<evidence type="ECO:0000313" key="2">
    <source>
        <dbReference type="EMBL" id="KAK8843007.1"/>
    </source>
</evidence>
<dbReference type="SUPFAM" id="SSF52540">
    <property type="entry name" value="P-loop containing nucleoside triphosphate hydrolases"/>
    <property type="match status" value="1"/>
</dbReference>